<organism evidence="1 2">
    <name type="scientific">Rhizobium azibense</name>
    <dbReference type="NCBI Taxonomy" id="1136135"/>
    <lineage>
        <taxon>Bacteria</taxon>
        <taxon>Pseudomonadati</taxon>
        <taxon>Pseudomonadota</taxon>
        <taxon>Alphaproteobacteria</taxon>
        <taxon>Hyphomicrobiales</taxon>
        <taxon>Rhizobiaceae</taxon>
        <taxon>Rhizobium/Agrobacterium group</taxon>
        <taxon>Rhizobium</taxon>
    </lineage>
</organism>
<dbReference type="EMBL" id="SMBJ01000015">
    <property type="protein sequence ID" value="TCU17844.1"/>
    <property type="molecule type" value="Genomic_DNA"/>
</dbReference>
<gene>
    <name evidence="1" type="ORF">EV130_11541</name>
</gene>
<dbReference type="Proteomes" id="UP000295547">
    <property type="component" value="Unassembled WGS sequence"/>
</dbReference>
<evidence type="ECO:0000313" key="2">
    <source>
        <dbReference type="Proteomes" id="UP000295547"/>
    </source>
</evidence>
<accession>A0A4R3QAS0</accession>
<protein>
    <submittedName>
        <fullName evidence="1">Uncharacterized protein</fullName>
    </submittedName>
</protein>
<comment type="caution">
    <text evidence="1">The sequence shown here is derived from an EMBL/GenBank/DDBJ whole genome shotgun (WGS) entry which is preliminary data.</text>
</comment>
<evidence type="ECO:0000313" key="1">
    <source>
        <dbReference type="EMBL" id="TCU17844.1"/>
    </source>
</evidence>
<name>A0A4R3QAS0_9HYPH</name>
<proteinExistence type="predicted"/>
<dbReference type="AlphaFoldDB" id="A0A4R3QAS0"/>
<reference evidence="1 2" key="1">
    <citation type="submission" date="2019-03" db="EMBL/GenBank/DDBJ databases">
        <title>Genomic Encyclopedia of Type Strains, Phase IV (KMG-V): Genome sequencing to study the core and pangenomes of soil and plant-associated prokaryotes.</title>
        <authorList>
            <person name="Whitman W."/>
        </authorList>
    </citation>
    <scope>NUCLEOTIDE SEQUENCE [LARGE SCALE GENOMIC DNA]</scope>
    <source>
        <strain evidence="1 2">Gr42</strain>
    </source>
</reference>
<sequence>MCETLPFEVINPEAADRISHFEDISMRICKGSEVKAILYDFPD</sequence>
<keyword evidence="2" id="KW-1185">Reference proteome</keyword>